<proteinExistence type="predicted"/>
<protein>
    <submittedName>
        <fullName evidence="1">Uncharacterized protein</fullName>
    </submittedName>
</protein>
<reference evidence="1 2" key="1">
    <citation type="submission" date="2019-03" db="EMBL/GenBank/DDBJ databases">
        <title>Single cell metagenomics reveals metabolic interactions within the superorganism composed of flagellate Streblomastix strix and complex community of Bacteroidetes bacteria on its surface.</title>
        <authorList>
            <person name="Treitli S.C."/>
            <person name="Kolisko M."/>
            <person name="Husnik F."/>
            <person name="Keeling P."/>
            <person name="Hampl V."/>
        </authorList>
    </citation>
    <scope>NUCLEOTIDE SEQUENCE [LARGE SCALE GENOMIC DNA]</scope>
    <source>
        <strain evidence="1">ST1C</strain>
    </source>
</reference>
<dbReference type="EMBL" id="SNRW01004029">
    <property type="protein sequence ID" value="KAA6388330.1"/>
    <property type="molecule type" value="Genomic_DNA"/>
</dbReference>
<evidence type="ECO:0000313" key="1">
    <source>
        <dbReference type="EMBL" id="KAA6388330.1"/>
    </source>
</evidence>
<sequence length="270" mass="31233">MKHQTIYPVVPIQIPTFLSLPNNVHRIRAVKFPKSYYPNERPLQQLALQNTRKRSLSDFQKAELRDALRHHARVHPGQRSGILHLSYDDTLQNTSPTANDPMNESYNLGNRSMYLNSSLGSNSFGGKTKINIELTDLMDNDSDSDDISVEVAEGDLLNDEQKKKKKVLSLLEDRRQKNVKVATQDLKQLIKYRQQSVSYAHVTEMPTIAIKKPQLDVIQTEKLEQIHPVMPTRLFHRPIIERRKPSLATSIYLDRDDHDSLYDLYKNDYD</sequence>
<comment type="caution">
    <text evidence="1">The sequence shown here is derived from an EMBL/GenBank/DDBJ whole genome shotgun (WGS) entry which is preliminary data.</text>
</comment>
<dbReference type="Proteomes" id="UP000324800">
    <property type="component" value="Unassembled WGS sequence"/>
</dbReference>
<name>A0A5J4W118_9EUKA</name>
<gene>
    <name evidence="1" type="ORF">EZS28_016144</name>
</gene>
<evidence type="ECO:0000313" key="2">
    <source>
        <dbReference type="Proteomes" id="UP000324800"/>
    </source>
</evidence>
<dbReference type="AlphaFoldDB" id="A0A5J4W118"/>
<organism evidence="1 2">
    <name type="scientific">Streblomastix strix</name>
    <dbReference type="NCBI Taxonomy" id="222440"/>
    <lineage>
        <taxon>Eukaryota</taxon>
        <taxon>Metamonada</taxon>
        <taxon>Preaxostyla</taxon>
        <taxon>Oxymonadida</taxon>
        <taxon>Streblomastigidae</taxon>
        <taxon>Streblomastix</taxon>
    </lineage>
</organism>
<accession>A0A5J4W118</accession>